<dbReference type="Proteomes" id="UP000252797">
    <property type="component" value="Unassembled WGS sequence"/>
</dbReference>
<sequence>MTLINKEDFISIMQNHPSFRYSNKDKTLKKNSKLVRFTLGEYSKLYQKDININVKEMTIEHLLNDNGEKETVNLGNLTLVLSSTNEDKLKDKIIDEKLRILLDDSDININKSLGDYF</sequence>
<comment type="caution">
    <text evidence="1">The sequence shown here is derived from an EMBL/GenBank/DDBJ whole genome shotgun (WGS) entry which is preliminary data.</text>
</comment>
<dbReference type="AlphaFoldDB" id="A0A367CBH1"/>
<reference evidence="1 2" key="1">
    <citation type="submission" date="2015-06" db="EMBL/GenBank/DDBJ databases">
        <title>The Genome Sequence of Enterococcus durans 4EA1.</title>
        <authorList>
            <consortium name="The Broad Institute Genomics Platform"/>
            <consortium name="The Broad Institute Genome Sequencing Center for Infectious Disease"/>
            <person name="Earl A.M."/>
            <person name="Van Tyne D."/>
            <person name="Lebreton F."/>
            <person name="Saavedra J.T."/>
            <person name="Gilmore M.S."/>
            <person name="Manson Mcguire A."/>
            <person name="Clock S."/>
            <person name="Crupain M."/>
            <person name="Rangan U."/>
            <person name="Young S."/>
            <person name="Abouelleil A."/>
            <person name="Cao P."/>
            <person name="Chapman S.B."/>
            <person name="Griggs A."/>
            <person name="Priest M."/>
            <person name="Shea T."/>
            <person name="Wortman J."/>
            <person name="Nusbaum C."/>
            <person name="Birren B."/>
        </authorList>
    </citation>
    <scope>NUCLEOTIDE SEQUENCE [LARGE SCALE GENOMIC DNA]</scope>
    <source>
        <strain evidence="1 2">4EA1</strain>
    </source>
</reference>
<organism evidence="1 2">
    <name type="scientific">Enterococcus durans</name>
    <dbReference type="NCBI Taxonomy" id="53345"/>
    <lineage>
        <taxon>Bacteria</taxon>
        <taxon>Bacillati</taxon>
        <taxon>Bacillota</taxon>
        <taxon>Bacilli</taxon>
        <taxon>Lactobacillales</taxon>
        <taxon>Enterococcaceae</taxon>
        <taxon>Enterococcus</taxon>
    </lineage>
</organism>
<gene>
    <name evidence="1" type="ORF">EA71_02595</name>
</gene>
<dbReference type="RefSeq" id="WP_113846315.1">
    <property type="nucleotide sequence ID" value="NZ_LEPB01000006.1"/>
</dbReference>
<evidence type="ECO:0000313" key="1">
    <source>
        <dbReference type="EMBL" id="RCA09742.1"/>
    </source>
</evidence>
<evidence type="ECO:0008006" key="3">
    <source>
        <dbReference type="Google" id="ProtNLM"/>
    </source>
</evidence>
<evidence type="ECO:0000313" key="2">
    <source>
        <dbReference type="Proteomes" id="UP000252797"/>
    </source>
</evidence>
<accession>A0A367CBH1</accession>
<protein>
    <recommendedName>
        <fullName evidence="3">HNH endonuclease</fullName>
    </recommendedName>
</protein>
<dbReference type="EMBL" id="LEPB01000006">
    <property type="protein sequence ID" value="RCA09742.1"/>
    <property type="molecule type" value="Genomic_DNA"/>
</dbReference>
<name>A0A367CBH1_9ENTE</name>
<proteinExistence type="predicted"/>